<dbReference type="Proteomes" id="UP000011087">
    <property type="component" value="Unassembled WGS sequence"/>
</dbReference>
<protein>
    <submittedName>
        <fullName evidence="1 2">Uncharacterized protein</fullName>
    </submittedName>
</protein>
<sequence>MGKRASRYSVRSKKIRQESKSLEKLFEEAHEVSAAFQLWSQRREGGDGLYLNITSIKNRYDRRYDLRACGGYRDLCICVEVGWTVNAKNGSCTFIPLKQWDETLNLRRHICEVQVLLEEMYTVKQHVHKEYVNFRNVLCQ</sequence>
<dbReference type="EnsemblProtists" id="EKX44973">
    <property type="protein sequence ID" value="EKX44973"/>
    <property type="gene ID" value="GUITHDRAFT_109016"/>
</dbReference>
<gene>
    <name evidence="1" type="ORF">GUITHDRAFT_109016</name>
</gene>
<organism evidence="1">
    <name type="scientific">Guillardia theta (strain CCMP2712)</name>
    <name type="common">Cryptophyte</name>
    <dbReference type="NCBI Taxonomy" id="905079"/>
    <lineage>
        <taxon>Eukaryota</taxon>
        <taxon>Cryptophyceae</taxon>
        <taxon>Pyrenomonadales</taxon>
        <taxon>Geminigeraceae</taxon>
        <taxon>Guillardia</taxon>
    </lineage>
</organism>
<accession>L1J8U7</accession>
<evidence type="ECO:0000313" key="1">
    <source>
        <dbReference type="EMBL" id="EKX44973.1"/>
    </source>
</evidence>
<evidence type="ECO:0000313" key="3">
    <source>
        <dbReference type="Proteomes" id="UP000011087"/>
    </source>
</evidence>
<dbReference type="EMBL" id="JH993001">
    <property type="protein sequence ID" value="EKX44973.1"/>
    <property type="molecule type" value="Genomic_DNA"/>
</dbReference>
<evidence type="ECO:0000313" key="2">
    <source>
        <dbReference type="EnsemblProtists" id="EKX44973"/>
    </source>
</evidence>
<dbReference type="KEGG" id="gtt:GUITHDRAFT_109016"/>
<reference evidence="1 3" key="1">
    <citation type="journal article" date="2012" name="Nature">
        <title>Algal genomes reveal evolutionary mosaicism and the fate of nucleomorphs.</title>
        <authorList>
            <consortium name="DOE Joint Genome Institute"/>
            <person name="Curtis B.A."/>
            <person name="Tanifuji G."/>
            <person name="Burki F."/>
            <person name="Gruber A."/>
            <person name="Irimia M."/>
            <person name="Maruyama S."/>
            <person name="Arias M.C."/>
            <person name="Ball S.G."/>
            <person name="Gile G.H."/>
            <person name="Hirakawa Y."/>
            <person name="Hopkins J.F."/>
            <person name="Kuo A."/>
            <person name="Rensing S.A."/>
            <person name="Schmutz J."/>
            <person name="Symeonidi A."/>
            <person name="Elias M."/>
            <person name="Eveleigh R.J."/>
            <person name="Herman E.K."/>
            <person name="Klute M.J."/>
            <person name="Nakayama T."/>
            <person name="Obornik M."/>
            <person name="Reyes-Prieto A."/>
            <person name="Armbrust E.V."/>
            <person name="Aves S.J."/>
            <person name="Beiko R.G."/>
            <person name="Coutinho P."/>
            <person name="Dacks J.B."/>
            <person name="Durnford D.G."/>
            <person name="Fast N.M."/>
            <person name="Green B.R."/>
            <person name="Grisdale C.J."/>
            <person name="Hempel F."/>
            <person name="Henrissat B."/>
            <person name="Hoppner M.P."/>
            <person name="Ishida K."/>
            <person name="Kim E."/>
            <person name="Koreny L."/>
            <person name="Kroth P.G."/>
            <person name="Liu Y."/>
            <person name="Malik S.B."/>
            <person name="Maier U.G."/>
            <person name="McRose D."/>
            <person name="Mock T."/>
            <person name="Neilson J.A."/>
            <person name="Onodera N.T."/>
            <person name="Poole A.M."/>
            <person name="Pritham E.J."/>
            <person name="Richards T.A."/>
            <person name="Rocap G."/>
            <person name="Roy S.W."/>
            <person name="Sarai C."/>
            <person name="Schaack S."/>
            <person name="Shirato S."/>
            <person name="Slamovits C.H."/>
            <person name="Spencer D.F."/>
            <person name="Suzuki S."/>
            <person name="Worden A.Z."/>
            <person name="Zauner S."/>
            <person name="Barry K."/>
            <person name="Bell C."/>
            <person name="Bharti A.K."/>
            <person name="Crow J.A."/>
            <person name="Grimwood J."/>
            <person name="Kramer R."/>
            <person name="Lindquist E."/>
            <person name="Lucas S."/>
            <person name="Salamov A."/>
            <person name="McFadden G.I."/>
            <person name="Lane C.E."/>
            <person name="Keeling P.J."/>
            <person name="Gray M.W."/>
            <person name="Grigoriev I.V."/>
            <person name="Archibald J.M."/>
        </authorList>
    </citation>
    <scope>NUCLEOTIDE SEQUENCE</scope>
    <source>
        <strain evidence="1 3">CCMP2712</strain>
    </source>
</reference>
<dbReference type="HOGENOM" id="CLU_1838984_0_0_1"/>
<dbReference type="PaxDb" id="55529-EKX44973"/>
<dbReference type="GeneID" id="17301734"/>
<keyword evidence="3" id="KW-1185">Reference proteome</keyword>
<dbReference type="AlphaFoldDB" id="L1J8U7"/>
<reference evidence="3" key="2">
    <citation type="submission" date="2012-11" db="EMBL/GenBank/DDBJ databases">
        <authorList>
            <person name="Kuo A."/>
            <person name="Curtis B.A."/>
            <person name="Tanifuji G."/>
            <person name="Burki F."/>
            <person name="Gruber A."/>
            <person name="Irimia M."/>
            <person name="Maruyama S."/>
            <person name="Arias M.C."/>
            <person name="Ball S.G."/>
            <person name="Gile G.H."/>
            <person name="Hirakawa Y."/>
            <person name="Hopkins J.F."/>
            <person name="Rensing S.A."/>
            <person name="Schmutz J."/>
            <person name="Symeonidi A."/>
            <person name="Elias M."/>
            <person name="Eveleigh R.J."/>
            <person name="Herman E.K."/>
            <person name="Klute M.J."/>
            <person name="Nakayama T."/>
            <person name="Obornik M."/>
            <person name="Reyes-Prieto A."/>
            <person name="Armbrust E.V."/>
            <person name="Aves S.J."/>
            <person name="Beiko R.G."/>
            <person name="Coutinho P."/>
            <person name="Dacks J.B."/>
            <person name="Durnford D.G."/>
            <person name="Fast N.M."/>
            <person name="Green B.R."/>
            <person name="Grisdale C."/>
            <person name="Hempe F."/>
            <person name="Henrissat B."/>
            <person name="Hoppner M.P."/>
            <person name="Ishida K.-I."/>
            <person name="Kim E."/>
            <person name="Koreny L."/>
            <person name="Kroth P.G."/>
            <person name="Liu Y."/>
            <person name="Malik S.-B."/>
            <person name="Maier U.G."/>
            <person name="McRose D."/>
            <person name="Mock T."/>
            <person name="Neilson J.A."/>
            <person name="Onodera N.T."/>
            <person name="Poole A.M."/>
            <person name="Pritham E.J."/>
            <person name="Richards T.A."/>
            <person name="Rocap G."/>
            <person name="Roy S.W."/>
            <person name="Sarai C."/>
            <person name="Schaack S."/>
            <person name="Shirato S."/>
            <person name="Slamovits C.H."/>
            <person name="Spencer D.F."/>
            <person name="Suzuki S."/>
            <person name="Worden A.Z."/>
            <person name="Zauner S."/>
            <person name="Barry K."/>
            <person name="Bell C."/>
            <person name="Bharti A.K."/>
            <person name="Crow J.A."/>
            <person name="Grimwood J."/>
            <person name="Kramer R."/>
            <person name="Lindquist E."/>
            <person name="Lucas S."/>
            <person name="Salamov A."/>
            <person name="McFadden G.I."/>
            <person name="Lane C.E."/>
            <person name="Keeling P.J."/>
            <person name="Gray M.W."/>
            <person name="Grigoriev I.V."/>
            <person name="Archibald J.M."/>
        </authorList>
    </citation>
    <scope>NUCLEOTIDE SEQUENCE</scope>
    <source>
        <strain evidence="3">CCMP2712</strain>
    </source>
</reference>
<dbReference type="RefSeq" id="XP_005831953.1">
    <property type="nucleotide sequence ID" value="XM_005831896.1"/>
</dbReference>
<reference evidence="2" key="3">
    <citation type="submission" date="2016-03" db="UniProtKB">
        <authorList>
            <consortium name="EnsemblProtists"/>
        </authorList>
    </citation>
    <scope>IDENTIFICATION</scope>
</reference>
<name>L1J8U7_GUITC</name>
<proteinExistence type="predicted"/>